<feature type="compositionally biased region" description="Low complexity" evidence="1">
    <location>
        <begin position="841"/>
        <end position="857"/>
    </location>
</feature>
<feature type="compositionally biased region" description="Basic residues" evidence="1">
    <location>
        <begin position="145"/>
        <end position="154"/>
    </location>
</feature>
<feature type="compositionally biased region" description="Basic and acidic residues" evidence="1">
    <location>
        <begin position="864"/>
        <end position="881"/>
    </location>
</feature>
<feature type="compositionally biased region" description="Basic and acidic residues" evidence="1">
    <location>
        <begin position="248"/>
        <end position="260"/>
    </location>
</feature>
<dbReference type="AlphaFoldDB" id="A0A2I1DGB5"/>
<evidence type="ECO:0000313" key="3">
    <source>
        <dbReference type="Proteomes" id="UP000234254"/>
    </source>
</evidence>
<feature type="region of interest" description="Disordered" evidence="1">
    <location>
        <begin position="503"/>
        <end position="737"/>
    </location>
</feature>
<evidence type="ECO:0000256" key="1">
    <source>
        <dbReference type="SAM" id="MobiDB-lite"/>
    </source>
</evidence>
<name>A0A2I1DGB5_ASPC2</name>
<protein>
    <recommendedName>
        <fullName evidence="4">Cell wall proline rich protein</fullName>
    </recommendedName>
</protein>
<feature type="region of interest" description="Disordered" evidence="1">
    <location>
        <begin position="341"/>
        <end position="488"/>
    </location>
</feature>
<keyword evidence="3" id="KW-1185">Reference proteome</keyword>
<dbReference type="GeneID" id="36542299"/>
<proteinExistence type="predicted"/>
<dbReference type="OrthoDB" id="5406427at2759"/>
<feature type="compositionally biased region" description="Basic and acidic residues" evidence="1">
    <location>
        <begin position="897"/>
        <end position="916"/>
    </location>
</feature>
<feature type="compositionally biased region" description="Pro residues" evidence="1">
    <location>
        <begin position="126"/>
        <end position="137"/>
    </location>
</feature>
<feature type="compositionally biased region" description="Pro residues" evidence="1">
    <location>
        <begin position="225"/>
        <end position="239"/>
    </location>
</feature>
<feature type="compositionally biased region" description="Polar residues" evidence="1">
    <location>
        <begin position="171"/>
        <end position="198"/>
    </location>
</feature>
<accession>A0A2I1DGB5</accession>
<feature type="region of interest" description="Disordered" evidence="1">
    <location>
        <begin position="826"/>
        <end position="916"/>
    </location>
</feature>
<feature type="region of interest" description="Disordered" evidence="1">
    <location>
        <begin position="1"/>
        <end position="155"/>
    </location>
</feature>
<feature type="compositionally biased region" description="Basic and acidic residues" evidence="1">
    <location>
        <begin position="343"/>
        <end position="363"/>
    </location>
</feature>
<dbReference type="Proteomes" id="UP000234254">
    <property type="component" value="Unassembled WGS sequence"/>
</dbReference>
<evidence type="ECO:0000313" key="2">
    <source>
        <dbReference type="EMBL" id="PKY08908.1"/>
    </source>
</evidence>
<comment type="caution">
    <text evidence="2">The sequence shown here is derived from an EMBL/GenBank/DDBJ whole genome shotgun (WGS) entry which is preliminary data.</text>
</comment>
<feature type="compositionally biased region" description="Basic residues" evidence="1">
    <location>
        <begin position="375"/>
        <end position="389"/>
    </location>
</feature>
<sequence length="916" mass="99420">MTSISLPPQPHSASAFAQYMGPPAHSPGRHSRNLTMSAPLPNPPFVFPARAPDDPPPPNPQLTSRPALPAFSFNPGSAHTTQPSLSAPAPNRGAGHRRRCSEFVGGEHLVSRGQREGSPPKDERPPQPPPTFPPPGPGFSAGGAGRRRHVHRRSAAVSSVDLTAIQNALNIQPSAGSAPSTPADPVQSQTTGGENTRPVSYAGPSLHQRVTPPTSPQILVDGRLPPYPPDDPPESPGDSPPIEVDEGVSAKESRSSDTVRPELPTRSLDSLPARDQTPSRADKTRPRPRTADASFWFGPNEPGSNESRAKRPLSGAGHSRFRKSMSSGVLEAALRKNYAMTEDDPHWTDSSRHSSSDDGHSDASEDEHDLDAGTAKKRSKAKRRQKKVRSWAGAILTRSKSKGKKQQPKADLGTKRVPPPVLTRTNSDVGSGLDVDFDDDNTVVLRTPTRPDGPGSLSSSAEDVVEPTPSLETAWKPRSFYEQNSEPQRDVLSPIIDLDAALGPFNTPDMRKDRPESGFSAATKRMYSGGRRGEFVGPEMRYHRRAESAPEMPPFDRSFLGSARLANNPSLDNPDVFYEEEEDAFLAATSASPKKSEDRGRAQSYPVFSSTDESDRHSQDSGDSSDTLAHRPTTEPVDPEAGRGTPTRGTAAAEEEVLEPSVRSDRNAEMSMRPASSRAPGPAPEVKDPFVDPRRAPTDAPLDHFRRMPIPHSPDVSPRFAPADRRPITSPLELPPNIPHFSLQGASLSNSSFPSPILTGSSSDVPRSIATSSTDRKFSNPSHHPYMDFPHASSDDVPSLTSSASTMTNTLNRFSASFFPRRRLSTDRSASFSATVPRRTSQANSSKRSSFASLSKLVVGPNAERSKLRHEEKPPGDEPDKAKRKGRRISRLMQFWRTKDKDRPSSQRTVHEDRPS</sequence>
<feature type="compositionally biased region" description="Basic and acidic residues" evidence="1">
    <location>
        <begin position="685"/>
        <end position="706"/>
    </location>
</feature>
<feature type="region of interest" description="Disordered" evidence="1">
    <location>
        <begin position="171"/>
        <end position="326"/>
    </location>
</feature>
<dbReference type="EMBL" id="MSFM01000001">
    <property type="protein sequence ID" value="PKY08908.1"/>
    <property type="molecule type" value="Genomic_DNA"/>
</dbReference>
<feature type="compositionally biased region" description="Polar residues" evidence="1">
    <location>
        <begin position="74"/>
        <end position="85"/>
    </location>
</feature>
<dbReference type="VEuPathDB" id="FungiDB:P168DRAFT_26302"/>
<evidence type="ECO:0008006" key="4">
    <source>
        <dbReference type="Google" id="ProtNLM"/>
    </source>
</evidence>
<dbReference type="RefSeq" id="XP_024697502.1">
    <property type="nucleotide sequence ID" value="XM_024834775.1"/>
</dbReference>
<feature type="region of interest" description="Disordered" evidence="1">
    <location>
        <begin position="754"/>
        <end position="804"/>
    </location>
</feature>
<feature type="compositionally biased region" description="Basic and acidic residues" evidence="1">
    <location>
        <begin position="109"/>
        <end position="125"/>
    </location>
</feature>
<gene>
    <name evidence="2" type="ORF">P168DRAFT_26302</name>
</gene>
<feature type="compositionally biased region" description="Polar residues" evidence="1">
    <location>
        <begin position="754"/>
        <end position="773"/>
    </location>
</feature>
<reference evidence="2" key="1">
    <citation type="submission" date="2016-12" db="EMBL/GenBank/DDBJ databases">
        <title>The genomes of Aspergillus section Nigri reveals drivers in fungal speciation.</title>
        <authorList>
            <consortium name="DOE Joint Genome Institute"/>
            <person name="Vesth T.C."/>
            <person name="Nybo J."/>
            <person name="Theobald S."/>
            <person name="Brandl J."/>
            <person name="Frisvad J.C."/>
            <person name="Nielsen K.F."/>
            <person name="Lyhne E.K."/>
            <person name="Kogle M.E."/>
            <person name="Kuo A."/>
            <person name="Riley R."/>
            <person name="Clum A."/>
            <person name="Nolan M."/>
            <person name="Lipzen A."/>
            <person name="Salamov A."/>
            <person name="Henrissat B."/>
            <person name="Wiebenga A."/>
            <person name="De vries R.P."/>
            <person name="Grigoriev I.V."/>
            <person name="Mortensen U.H."/>
            <person name="Andersen M.R."/>
            <person name="Baker S.E."/>
        </authorList>
    </citation>
    <scope>NUCLEOTIDE SEQUENCE</scope>
    <source>
        <strain evidence="2">IBT 28561</strain>
    </source>
</reference>
<organism evidence="2 3">
    <name type="scientific">Aspergillus campestris (strain IBT 28561)</name>
    <dbReference type="NCBI Taxonomy" id="1392248"/>
    <lineage>
        <taxon>Eukaryota</taxon>
        <taxon>Fungi</taxon>
        <taxon>Dikarya</taxon>
        <taxon>Ascomycota</taxon>
        <taxon>Pezizomycotina</taxon>
        <taxon>Eurotiomycetes</taxon>
        <taxon>Eurotiomycetidae</taxon>
        <taxon>Eurotiales</taxon>
        <taxon>Aspergillaceae</taxon>
        <taxon>Aspergillus</taxon>
        <taxon>Aspergillus subgen. Circumdati</taxon>
    </lineage>
</organism>
<feature type="compositionally biased region" description="Polar residues" evidence="1">
    <location>
        <begin position="827"/>
        <end position="840"/>
    </location>
</feature>